<dbReference type="GO" id="GO:0009089">
    <property type="term" value="P:lysine biosynthetic process via diaminopimelate"/>
    <property type="evidence" value="ECO:0007669"/>
    <property type="project" value="TreeGrafter"/>
</dbReference>
<name>A0A839ISI7_9GAMM</name>
<dbReference type="PANTHER" id="PTHR30427">
    <property type="entry name" value="TRANSCRIPTIONAL ACTIVATOR PROTEIN LYSR"/>
    <property type="match status" value="1"/>
</dbReference>
<dbReference type="GO" id="GO:0003700">
    <property type="term" value="F:DNA-binding transcription factor activity"/>
    <property type="evidence" value="ECO:0007669"/>
    <property type="project" value="InterPro"/>
</dbReference>
<dbReference type="Pfam" id="PF00126">
    <property type="entry name" value="HTH_1"/>
    <property type="match status" value="1"/>
</dbReference>
<evidence type="ECO:0000313" key="7">
    <source>
        <dbReference type="Proteomes" id="UP000565262"/>
    </source>
</evidence>
<keyword evidence="4" id="KW-0804">Transcription</keyword>
<comment type="similarity">
    <text evidence="1">Belongs to the LysR transcriptional regulatory family.</text>
</comment>
<gene>
    <name evidence="6" type="ORF">H4O21_12975</name>
</gene>
<evidence type="ECO:0000256" key="1">
    <source>
        <dbReference type="ARBA" id="ARBA00009437"/>
    </source>
</evidence>
<dbReference type="InterPro" id="IPR036390">
    <property type="entry name" value="WH_DNA-bd_sf"/>
</dbReference>
<dbReference type="NCBIfam" id="NF008239">
    <property type="entry name" value="PRK11013.1"/>
    <property type="match status" value="1"/>
</dbReference>
<dbReference type="InterPro" id="IPR000847">
    <property type="entry name" value="LysR_HTH_N"/>
</dbReference>
<feature type="domain" description="HTH lysR-type" evidence="5">
    <location>
        <begin position="3"/>
        <end position="60"/>
    </location>
</feature>
<dbReference type="SUPFAM" id="SSF53850">
    <property type="entry name" value="Periplasmic binding protein-like II"/>
    <property type="match status" value="1"/>
</dbReference>
<dbReference type="InterPro" id="IPR005119">
    <property type="entry name" value="LysR_subst-bd"/>
</dbReference>
<evidence type="ECO:0000256" key="2">
    <source>
        <dbReference type="ARBA" id="ARBA00023015"/>
    </source>
</evidence>
<evidence type="ECO:0000256" key="4">
    <source>
        <dbReference type="ARBA" id="ARBA00023163"/>
    </source>
</evidence>
<proteinExistence type="inferred from homology"/>
<reference evidence="6 7" key="1">
    <citation type="submission" date="2020-08" db="EMBL/GenBank/DDBJ databases">
        <title>Oceanospirillum sp. nov. isolated from marine sediment.</title>
        <authorList>
            <person name="Ji X."/>
        </authorList>
    </citation>
    <scope>NUCLEOTIDE SEQUENCE [LARGE SCALE GENOMIC DNA]</scope>
    <source>
        <strain evidence="6 7">D5</strain>
    </source>
</reference>
<organism evidence="6 7">
    <name type="scientific">Oceanospirillum sediminis</name>
    <dbReference type="NCBI Taxonomy" id="2760088"/>
    <lineage>
        <taxon>Bacteria</taxon>
        <taxon>Pseudomonadati</taxon>
        <taxon>Pseudomonadota</taxon>
        <taxon>Gammaproteobacteria</taxon>
        <taxon>Oceanospirillales</taxon>
        <taxon>Oceanospirillaceae</taxon>
        <taxon>Oceanospirillum</taxon>
    </lineage>
</organism>
<dbReference type="Gene3D" id="3.40.190.290">
    <property type="match status" value="1"/>
</dbReference>
<dbReference type="PANTHER" id="PTHR30427:SF1">
    <property type="entry name" value="TRANSCRIPTIONAL ACTIVATOR PROTEIN LYSR"/>
    <property type="match status" value="1"/>
</dbReference>
<keyword evidence="2" id="KW-0805">Transcription regulation</keyword>
<protein>
    <submittedName>
        <fullName evidence="6">LysR family transcriptional regulator</fullName>
    </submittedName>
</protein>
<evidence type="ECO:0000313" key="6">
    <source>
        <dbReference type="EMBL" id="MBB1487522.1"/>
    </source>
</evidence>
<dbReference type="GO" id="GO:0043565">
    <property type="term" value="F:sequence-specific DNA binding"/>
    <property type="evidence" value="ECO:0007669"/>
    <property type="project" value="TreeGrafter"/>
</dbReference>
<evidence type="ECO:0000256" key="3">
    <source>
        <dbReference type="ARBA" id="ARBA00023125"/>
    </source>
</evidence>
<dbReference type="InterPro" id="IPR036388">
    <property type="entry name" value="WH-like_DNA-bd_sf"/>
</dbReference>
<dbReference type="AlphaFoldDB" id="A0A839ISI7"/>
<dbReference type="GO" id="GO:0010628">
    <property type="term" value="P:positive regulation of gene expression"/>
    <property type="evidence" value="ECO:0007669"/>
    <property type="project" value="TreeGrafter"/>
</dbReference>
<dbReference type="Proteomes" id="UP000565262">
    <property type="component" value="Unassembled WGS sequence"/>
</dbReference>
<sequence>MNFKFRQVEIFWAVMTTGSATAAAEMLHTSQPTVSRELALFERTTQLELFRRQAGKLVPTEHGLMLFEEVKRNYAGLERIKNAVERIRNFQQSGLQLTCLPAFSVALLPAVCKRFRQYYPQASISITPLESPVLEEAVSTQQYHMGISEHSMQPPGTQTEVLMKLDLVCVLPEEHPLACKSVLIPDDFLAQDVISLAASDPYRIRVDTLFSQLGIERNLVIETDSASAVCASVCLGEGIAVVNPLTALHYVGQGLVIRPFSEQIVFSVCLIRPLHRPYSSETEYFIQVLREYCEQVCIQLESLCFSRGRYDANNG</sequence>
<evidence type="ECO:0000259" key="5">
    <source>
        <dbReference type="PROSITE" id="PS50931"/>
    </source>
</evidence>
<dbReference type="RefSeq" id="WP_182809293.1">
    <property type="nucleotide sequence ID" value="NZ_JACJFM010000015.1"/>
</dbReference>
<accession>A0A839ISI7</accession>
<dbReference type="Gene3D" id="1.10.10.10">
    <property type="entry name" value="Winged helix-like DNA-binding domain superfamily/Winged helix DNA-binding domain"/>
    <property type="match status" value="1"/>
</dbReference>
<dbReference type="Pfam" id="PF03466">
    <property type="entry name" value="LysR_substrate"/>
    <property type="match status" value="1"/>
</dbReference>
<keyword evidence="7" id="KW-1185">Reference proteome</keyword>
<dbReference type="SUPFAM" id="SSF46785">
    <property type="entry name" value="Winged helix' DNA-binding domain"/>
    <property type="match status" value="1"/>
</dbReference>
<keyword evidence="3" id="KW-0238">DNA-binding</keyword>
<dbReference type="PROSITE" id="PS50931">
    <property type="entry name" value="HTH_LYSR"/>
    <property type="match status" value="1"/>
</dbReference>
<dbReference type="EMBL" id="JACJFM010000015">
    <property type="protein sequence ID" value="MBB1487522.1"/>
    <property type="molecule type" value="Genomic_DNA"/>
</dbReference>
<comment type="caution">
    <text evidence="6">The sequence shown here is derived from an EMBL/GenBank/DDBJ whole genome shotgun (WGS) entry which is preliminary data.</text>
</comment>